<evidence type="ECO:0000313" key="2">
    <source>
        <dbReference type="EMBL" id="PRY89906.1"/>
    </source>
</evidence>
<dbReference type="PROSITE" id="PS51257">
    <property type="entry name" value="PROKAR_LIPOPROTEIN"/>
    <property type="match status" value="1"/>
</dbReference>
<gene>
    <name evidence="2" type="ORF">CLW00_102382</name>
</gene>
<dbReference type="OrthoDB" id="1114031at2"/>
<reference evidence="2 3" key="1">
    <citation type="submission" date="2018-03" db="EMBL/GenBank/DDBJ databases">
        <title>Genomic Encyclopedia of Archaeal and Bacterial Type Strains, Phase II (KMG-II): from individual species to whole genera.</title>
        <authorList>
            <person name="Goeker M."/>
        </authorList>
    </citation>
    <scope>NUCLEOTIDE SEQUENCE [LARGE SCALE GENOMIC DNA]</scope>
    <source>
        <strain evidence="2 3">DSM 27929</strain>
    </source>
</reference>
<dbReference type="EMBL" id="PVTR01000002">
    <property type="protein sequence ID" value="PRY89906.1"/>
    <property type="molecule type" value="Genomic_DNA"/>
</dbReference>
<proteinExistence type="predicted"/>
<name>A0A2T0WT76_9BACT</name>
<dbReference type="AlphaFoldDB" id="A0A2T0WT76"/>
<organism evidence="2 3">
    <name type="scientific">Mongoliibacter ruber</name>
    <dbReference type="NCBI Taxonomy" id="1750599"/>
    <lineage>
        <taxon>Bacteria</taxon>
        <taxon>Pseudomonadati</taxon>
        <taxon>Bacteroidota</taxon>
        <taxon>Cytophagia</taxon>
        <taxon>Cytophagales</taxon>
        <taxon>Cyclobacteriaceae</taxon>
        <taxon>Mongoliibacter</taxon>
    </lineage>
</organism>
<evidence type="ECO:0008006" key="4">
    <source>
        <dbReference type="Google" id="ProtNLM"/>
    </source>
</evidence>
<dbReference type="Proteomes" id="UP000238157">
    <property type="component" value="Unassembled WGS sequence"/>
</dbReference>
<feature type="signal peptide" evidence="1">
    <location>
        <begin position="1"/>
        <end position="23"/>
    </location>
</feature>
<dbReference type="RefSeq" id="WP_106132577.1">
    <property type="nucleotide sequence ID" value="NZ_PVTR01000002.1"/>
</dbReference>
<evidence type="ECO:0000313" key="3">
    <source>
        <dbReference type="Proteomes" id="UP000238157"/>
    </source>
</evidence>
<keyword evidence="1" id="KW-0732">Signal</keyword>
<feature type="chain" id="PRO_5015480375" description="Lipoprotein" evidence="1">
    <location>
        <begin position="24"/>
        <end position="276"/>
    </location>
</feature>
<keyword evidence="3" id="KW-1185">Reference proteome</keyword>
<protein>
    <recommendedName>
        <fullName evidence="4">Lipoprotein</fullName>
    </recommendedName>
</protein>
<accession>A0A2T0WT76</accession>
<sequence length="276" mass="30463">MILKRLTLLVAIGSILLMSCSENDPLPDPGPNLNATIVVEDAEINAAFTDTDNVVLIALQANRLGFSTEGNFFGDLCDDAKVTHFPENKRIIVDFGEGCTSANGITRKGRLFINYTGMIFFPTASVTVNFQEYFVNGVKIEGTRVTTNKGIDLNYMTMSFEIKMDNGKLTWPDGSQSSVTISHNRKFFLQDQDMRAEVTGSSSIKSRIGVDVNSEIYYPLVFVQTCTNSGNWIPSEGISVISLSQSFVFQVDYGQGICDREIQVRLEGETITLTLD</sequence>
<evidence type="ECO:0000256" key="1">
    <source>
        <dbReference type="SAM" id="SignalP"/>
    </source>
</evidence>
<comment type="caution">
    <text evidence="2">The sequence shown here is derived from an EMBL/GenBank/DDBJ whole genome shotgun (WGS) entry which is preliminary data.</text>
</comment>